<comment type="caution">
    <text evidence="2">The sequence shown here is derived from an EMBL/GenBank/DDBJ whole genome shotgun (WGS) entry which is preliminary data.</text>
</comment>
<feature type="non-terminal residue" evidence="2">
    <location>
        <position position="58"/>
    </location>
</feature>
<name>A0ABQ9VV34_SAGOE</name>
<feature type="non-terminal residue" evidence="2">
    <location>
        <position position="1"/>
    </location>
</feature>
<dbReference type="Proteomes" id="UP001266305">
    <property type="component" value="Unassembled WGS sequence"/>
</dbReference>
<gene>
    <name evidence="2" type="ORF">P7K49_007267</name>
</gene>
<proteinExistence type="predicted"/>
<keyword evidence="3" id="KW-1185">Reference proteome</keyword>
<organism evidence="2 3">
    <name type="scientific">Saguinus oedipus</name>
    <name type="common">Cotton-top tamarin</name>
    <name type="synonym">Oedipomidas oedipus</name>
    <dbReference type="NCBI Taxonomy" id="9490"/>
    <lineage>
        <taxon>Eukaryota</taxon>
        <taxon>Metazoa</taxon>
        <taxon>Chordata</taxon>
        <taxon>Craniata</taxon>
        <taxon>Vertebrata</taxon>
        <taxon>Euteleostomi</taxon>
        <taxon>Mammalia</taxon>
        <taxon>Eutheria</taxon>
        <taxon>Euarchontoglires</taxon>
        <taxon>Primates</taxon>
        <taxon>Haplorrhini</taxon>
        <taxon>Platyrrhini</taxon>
        <taxon>Cebidae</taxon>
        <taxon>Callitrichinae</taxon>
        <taxon>Saguinus</taxon>
    </lineage>
</organism>
<dbReference type="EMBL" id="JASSZA010000004">
    <property type="protein sequence ID" value="KAK2113001.1"/>
    <property type="molecule type" value="Genomic_DNA"/>
</dbReference>
<evidence type="ECO:0000313" key="3">
    <source>
        <dbReference type="Proteomes" id="UP001266305"/>
    </source>
</evidence>
<protein>
    <submittedName>
        <fullName evidence="2">Uncharacterized protein</fullName>
    </submittedName>
</protein>
<feature type="compositionally biased region" description="Basic and acidic residues" evidence="1">
    <location>
        <begin position="48"/>
        <end position="58"/>
    </location>
</feature>
<accession>A0ABQ9VV34</accession>
<evidence type="ECO:0000313" key="2">
    <source>
        <dbReference type="EMBL" id="KAK2113001.1"/>
    </source>
</evidence>
<reference evidence="2 3" key="1">
    <citation type="submission" date="2023-05" db="EMBL/GenBank/DDBJ databases">
        <title>B98-5 Cell Line De Novo Hybrid Assembly: An Optical Mapping Approach.</title>
        <authorList>
            <person name="Kananen K."/>
            <person name="Auerbach J.A."/>
            <person name="Kautto E."/>
            <person name="Blachly J.S."/>
        </authorList>
    </citation>
    <scope>NUCLEOTIDE SEQUENCE [LARGE SCALE GENOMIC DNA]</scope>
    <source>
        <strain evidence="2">B95-8</strain>
        <tissue evidence="2">Cell line</tissue>
    </source>
</reference>
<feature type="region of interest" description="Disordered" evidence="1">
    <location>
        <begin position="1"/>
        <end position="58"/>
    </location>
</feature>
<sequence length="58" mass="6443">RFPDLRRERGHGRRSQAAKVRAPVQSGGPGKLCGVARRGNPRGPRAWVPERRSDAGLW</sequence>
<evidence type="ECO:0000256" key="1">
    <source>
        <dbReference type="SAM" id="MobiDB-lite"/>
    </source>
</evidence>